<evidence type="ECO:0000313" key="3">
    <source>
        <dbReference type="EMBL" id="OJJ57428.1"/>
    </source>
</evidence>
<dbReference type="VEuPathDB" id="FungiDB:ASPSYDRAFT_1053198"/>
<keyword evidence="4" id="KW-1185">Reference proteome</keyword>
<organism evidence="3 4">
    <name type="scientific">Aspergillus sydowii CBS 593.65</name>
    <dbReference type="NCBI Taxonomy" id="1036612"/>
    <lineage>
        <taxon>Eukaryota</taxon>
        <taxon>Fungi</taxon>
        <taxon>Dikarya</taxon>
        <taxon>Ascomycota</taxon>
        <taxon>Pezizomycotina</taxon>
        <taxon>Eurotiomycetes</taxon>
        <taxon>Eurotiomycetidae</taxon>
        <taxon>Eurotiales</taxon>
        <taxon>Aspergillaceae</taxon>
        <taxon>Aspergillus</taxon>
        <taxon>Aspergillus subgen. Nidulantes</taxon>
    </lineage>
</organism>
<evidence type="ECO:0000313" key="4">
    <source>
        <dbReference type="Proteomes" id="UP000184356"/>
    </source>
</evidence>
<keyword evidence="2" id="KW-0812">Transmembrane</keyword>
<evidence type="ECO:0000256" key="1">
    <source>
        <dbReference type="SAM" id="MobiDB-lite"/>
    </source>
</evidence>
<dbReference type="RefSeq" id="XP_040701234.1">
    <property type="nucleotide sequence ID" value="XM_040839836.1"/>
</dbReference>
<feature type="region of interest" description="Disordered" evidence="1">
    <location>
        <begin position="1"/>
        <end position="63"/>
    </location>
</feature>
<accession>A0A1L9TDB9</accession>
<sequence length="107" mass="10802">MTTYTTTVNDDHGATPAPSSPEARETPPTTSQTQTATDTALNGAGTGDPDTGGSGTNNTGAIVGGTVGGVAGLVLIILAAWYALRQYKAKNAEMRELGIGYVPPQHG</sequence>
<evidence type="ECO:0000256" key="2">
    <source>
        <dbReference type="SAM" id="Phobius"/>
    </source>
</evidence>
<feature type="compositionally biased region" description="Low complexity" evidence="1">
    <location>
        <begin position="26"/>
        <end position="43"/>
    </location>
</feature>
<dbReference type="AlphaFoldDB" id="A0A1L9TDB9"/>
<name>A0A1L9TDB9_9EURO</name>
<feature type="compositionally biased region" description="Gly residues" evidence="1">
    <location>
        <begin position="44"/>
        <end position="55"/>
    </location>
</feature>
<protein>
    <recommendedName>
        <fullName evidence="5">Mid2 domain-containing protein</fullName>
    </recommendedName>
</protein>
<dbReference type="Proteomes" id="UP000184356">
    <property type="component" value="Unassembled WGS sequence"/>
</dbReference>
<keyword evidence="2" id="KW-1133">Transmembrane helix</keyword>
<proteinExistence type="predicted"/>
<evidence type="ECO:0008006" key="5">
    <source>
        <dbReference type="Google" id="ProtNLM"/>
    </source>
</evidence>
<reference evidence="4" key="1">
    <citation type="journal article" date="2017" name="Genome Biol.">
        <title>Comparative genomics reveals high biological diversity and specific adaptations in the industrially and medically important fungal genus Aspergillus.</title>
        <authorList>
            <person name="de Vries R.P."/>
            <person name="Riley R."/>
            <person name="Wiebenga A."/>
            <person name="Aguilar-Osorio G."/>
            <person name="Amillis S."/>
            <person name="Uchima C.A."/>
            <person name="Anderluh G."/>
            <person name="Asadollahi M."/>
            <person name="Askin M."/>
            <person name="Barry K."/>
            <person name="Battaglia E."/>
            <person name="Bayram O."/>
            <person name="Benocci T."/>
            <person name="Braus-Stromeyer S.A."/>
            <person name="Caldana C."/>
            <person name="Canovas D."/>
            <person name="Cerqueira G.C."/>
            <person name="Chen F."/>
            <person name="Chen W."/>
            <person name="Choi C."/>
            <person name="Clum A."/>
            <person name="Dos Santos R.A."/>
            <person name="Damasio A.R."/>
            <person name="Diallinas G."/>
            <person name="Emri T."/>
            <person name="Fekete E."/>
            <person name="Flipphi M."/>
            <person name="Freyberg S."/>
            <person name="Gallo A."/>
            <person name="Gournas C."/>
            <person name="Habgood R."/>
            <person name="Hainaut M."/>
            <person name="Harispe M.L."/>
            <person name="Henrissat B."/>
            <person name="Hilden K.S."/>
            <person name="Hope R."/>
            <person name="Hossain A."/>
            <person name="Karabika E."/>
            <person name="Karaffa L."/>
            <person name="Karanyi Z."/>
            <person name="Krasevec N."/>
            <person name="Kuo A."/>
            <person name="Kusch H."/>
            <person name="LaButti K."/>
            <person name="Lagendijk E.L."/>
            <person name="Lapidus A."/>
            <person name="Levasseur A."/>
            <person name="Lindquist E."/>
            <person name="Lipzen A."/>
            <person name="Logrieco A.F."/>
            <person name="MacCabe A."/>
            <person name="Maekelae M.R."/>
            <person name="Malavazi I."/>
            <person name="Melin P."/>
            <person name="Meyer V."/>
            <person name="Mielnichuk N."/>
            <person name="Miskei M."/>
            <person name="Molnar A.P."/>
            <person name="Mule G."/>
            <person name="Ngan C.Y."/>
            <person name="Orejas M."/>
            <person name="Orosz E."/>
            <person name="Ouedraogo J.P."/>
            <person name="Overkamp K.M."/>
            <person name="Park H.-S."/>
            <person name="Perrone G."/>
            <person name="Piumi F."/>
            <person name="Punt P.J."/>
            <person name="Ram A.F."/>
            <person name="Ramon A."/>
            <person name="Rauscher S."/>
            <person name="Record E."/>
            <person name="Riano-Pachon D.M."/>
            <person name="Robert V."/>
            <person name="Roehrig J."/>
            <person name="Ruller R."/>
            <person name="Salamov A."/>
            <person name="Salih N.S."/>
            <person name="Samson R.A."/>
            <person name="Sandor E."/>
            <person name="Sanguinetti M."/>
            <person name="Schuetze T."/>
            <person name="Sepcic K."/>
            <person name="Shelest E."/>
            <person name="Sherlock G."/>
            <person name="Sophianopoulou V."/>
            <person name="Squina F.M."/>
            <person name="Sun H."/>
            <person name="Susca A."/>
            <person name="Todd R.B."/>
            <person name="Tsang A."/>
            <person name="Unkles S.E."/>
            <person name="van de Wiele N."/>
            <person name="van Rossen-Uffink D."/>
            <person name="Oliveira J.V."/>
            <person name="Vesth T.C."/>
            <person name="Visser J."/>
            <person name="Yu J.-H."/>
            <person name="Zhou M."/>
            <person name="Andersen M.R."/>
            <person name="Archer D.B."/>
            <person name="Baker S.E."/>
            <person name="Benoit I."/>
            <person name="Brakhage A.A."/>
            <person name="Braus G.H."/>
            <person name="Fischer R."/>
            <person name="Frisvad J.C."/>
            <person name="Goldman G.H."/>
            <person name="Houbraken J."/>
            <person name="Oakley B."/>
            <person name="Pocsi I."/>
            <person name="Scazzocchio C."/>
            <person name="Seiboth B."/>
            <person name="vanKuyk P.A."/>
            <person name="Wortman J."/>
            <person name="Dyer P.S."/>
            <person name="Grigoriev I.V."/>
        </authorList>
    </citation>
    <scope>NUCLEOTIDE SEQUENCE [LARGE SCALE GENOMIC DNA]</scope>
    <source>
        <strain evidence="4">CBS 593.65</strain>
    </source>
</reference>
<dbReference type="EMBL" id="KV878588">
    <property type="protein sequence ID" value="OJJ57428.1"/>
    <property type="molecule type" value="Genomic_DNA"/>
</dbReference>
<gene>
    <name evidence="3" type="ORF">ASPSYDRAFT_1053198</name>
</gene>
<feature type="transmembrane region" description="Helical" evidence="2">
    <location>
        <begin position="61"/>
        <end position="84"/>
    </location>
</feature>
<dbReference type="GeneID" id="63755909"/>
<keyword evidence="2" id="KW-0472">Membrane</keyword>